<feature type="compositionally biased region" description="Polar residues" evidence="11">
    <location>
        <begin position="50"/>
        <end position="59"/>
    </location>
</feature>
<name>A0A4Z2C4T6_9TELE</name>
<feature type="non-terminal residue" evidence="14">
    <location>
        <position position="1"/>
    </location>
</feature>
<keyword evidence="9" id="KW-1015">Disulfide bond</keyword>
<dbReference type="InterPro" id="IPR051216">
    <property type="entry name" value="Teneurin"/>
</dbReference>
<dbReference type="GO" id="GO:0048666">
    <property type="term" value="P:neuron development"/>
    <property type="evidence" value="ECO:0007669"/>
    <property type="project" value="TreeGrafter"/>
</dbReference>
<evidence type="ECO:0000313" key="14">
    <source>
        <dbReference type="EMBL" id="TNM98906.1"/>
    </source>
</evidence>
<dbReference type="InterPro" id="IPR009471">
    <property type="entry name" value="Ten_N"/>
</dbReference>
<dbReference type="GO" id="GO:0005886">
    <property type="term" value="C:plasma membrane"/>
    <property type="evidence" value="ECO:0007669"/>
    <property type="project" value="UniProtKB-SubCell"/>
</dbReference>
<dbReference type="PROSITE" id="PS01186">
    <property type="entry name" value="EGF_2"/>
    <property type="match status" value="2"/>
</dbReference>
<dbReference type="GO" id="GO:0007157">
    <property type="term" value="P:heterophilic cell-cell adhesion via plasma membrane cell adhesion molecules"/>
    <property type="evidence" value="ECO:0007669"/>
    <property type="project" value="TreeGrafter"/>
</dbReference>
<gene>
    <name evidence="14" type="ORF">fugu_013470</name>
</gene>
<dbReference type="PANTHER" id="PTHR11219">
    <property type="entry name" value="TENEURIN AND N-ACETYLGLUCOSAMINE-1-PHOSPHODIESTER ALPHA-N-ACETYLGLUCOSAMINIDASE"/>
    <property type="match status" value="1"/>
</dbReference>
<sequence>MERVREQRPFCSLSKSQRDREIYCERDTDQERRYTGSSADREEGACRVPTQKSYSSSETLQAFDHDPSRMLFGGRVKEMVHKESAEYSRPGQTFSLRQFGICEPSARRGLAPCPETGLSHPLSSYSRGPVATENHEPASPERTMTLWGTGAKSGQNSCLSSRSNSALTLTDTEMDNKSDNEMGDHISSQPGPPPLPPAPPPHRQHPSITSLSRSSLANQRSPSPPPTAGLAADLQSTAECVQLQDSWVLGSNVALESRHFLFKTGTGSTPFFGAAAPGYTMATGTVYSTPARPLPRNTLSRGAFKFKKSPKYCSWKCTALAAVGIAVVLSIILCYCIAMHLFGLNWQLQELDNQQAFENGGTGKTGTTQSSIVTALAADGRSSVFHQENNSLDVGQVDIGKRVGQNVPPGVFWRSQLRLEQPGFLKFNISVQKNALIGVYGRKGLAPTHTQYDFVELLDGSRLIAKEHRTPSELDHPVLVHQAGFIQYLDSGVWHLAFYNDGRNVEAVSYNTIIQDSVTECTHNCYGNGECVAGSCHCFPGFIGPYCSRAACPVLCTGNGQYTRGRCQCYSGWKGTECDVPASQCIDPQCGGHGLCVTGNCVCNTGHKGPNCEQVDCLDPMCSGHGTCHHGECHCNPGWGGISCDILKSTCPEQCSSHGTFNTDAGVCICEANWTGADCSI</sequence>
<dbReference type="InterPro" id="IPR057629">
    <property type="entry name" value="Teneurin1-4_GBD"/>
</dbReference>
<keyword evidence="8 12" id="KW-0472">Membrane</keyword>
<proteinExistence type="inferred from homology"/>
<dbReference type="GO" id="GO:0050839">
    <property type="term" value="F:cell adhesion molecule binding"/>
    <property type="evidence" value="ECO:0007669"/>
    <property type="project" value="TreeGrafter"/>
</dbReference>
<evidence type="ECO:0000256" key="8">
    <source>
        <dbReference type="ARBA" id="ARBA00023136"/>
    </source>
</evidence>
<comment type="subcellular location">
    <subcellularLocation>
        <location evidence="1">Cell membrane</location>
        <topology evidence="1">Single-pass membrane protein</topology>
    </subcellularLocation>
</comment>
<evidence type="ECO:0000256" key="1">
    <source>
        <dbReference type="ARBA" id="ARBA00004162"/>
    </source>
</evidence>
<feature type="compositionally biased region" description="Basic and acidic residues" evidence="11">
    <location>
        <begin position="22"/>
        <end position="45"/>
    </location>
</feature>
<feature type="region of interest" description="Disordered" evidence="11">
    <location>
        <begin position="113"/>
        <end position="231"/>
    </location>
</feature>
<dbReference type="FunFam" id="2.10.25.10:FF:000021">
    <property type="entry name" value="Teneurin transmembrane protein 2"/>
    <property type="match status" value="1"/>
</dbReference>
<feature type="compositionally biased region" description="Polar residues" evidence="11">
    <location>
        <begin position="152"/>
        <end position="171"/>
    </location>
</feature>
<evidence type="ECO:0000256" key="9">
    <source>
        <dbReference type="ARBA" id="ARBA00023157"/>
    </source>
</evidence>
<dbReference type="Pfam" id="PF23093">
    <property type="entry name" value="GBD_Tenm3"/>
    <property type="match status" value="1"/>
</dbReference>
<comment type="similarity">
    <text evidence="2">Belongs to the tenascin family. Teneurin subfamily.</text>
</comment>
<dbReference type="Gene3D" id="2.10.25.10">
    <property type="entry name" value="Laminin"/>
    <property type="match status" value="5"/>
</dbReference>
<dbReference type="GO" id="GO:0046982">
    <property type="term" value="F:protein heterodimerization activity"/>
    <property type="evidence" value="ECO:0007669"/>
    <property type="project" value="TreeGrafter"/>
</dbReference>
<evidence type="ECO:0000256" key="2">
    <source>
        <dbReference type="ARBA" id="ARBA00009385"/>
    </source>
</evidence>
<dbReference type="InterPro" id="IPR000742">
    <property type="entry name" value="EGF"/>
</dbReference>
<evidence type="ECO:0000256" key="6">
    <source>
        <dbReference type="ARBA" id="ARBA00022737"/>
    </source>
</evidence>
<evidence type="ECO:0000256" key="7">
    <source>
        <dbReference type="ARBA" id="ARBA00022989"/>
    </source>
</evidence>
<dbReference type="GO" id="GO:0043005">
    <property type="term" value="C:neuron projection"/>
    <property type="evidence" value="ECO:0007669"/>
    <property type="project" value="TreeGrafter"/>
</dbReference>
<organism evidence="14 15">
    <name type="scientific">Takifugu bimaculatus</name>
    <dbReference type="NCBI Taxonomy" id="433685"/>
    <lineage>
        <taxon>Eukaryota</taxon>
        <taxon>Metazoa</taxon>
        <taxon>Chordata</taxon>
        <taxon>Craniata</taxon>
        <taxon>Vertebrata</taxon>
        <taxon>Euteleostomi</taxon>
        <taxon>Actinopterygii</taxon>
        <taxon>Neopterygii</taxon>
        <taxon>Teleostei</taxon>
        <taxon>Neoteleostei</taxon>
        <taxon>Acanthomorphata</taxon>
        <taxon>Eupercaria</taxon>
        <taxon>Tetraodontiformes</taxon>
        <taxon>Tetradontoidea</taxon>
        <taxon>Tetraodontidae</taxon>
        <taxon>Takifugu</taxon>
    </lineage>
</organism>
<dbReference type="AlphaFoldDB" id="A0A4Z2C4T6"/>
<dbReference type="EMBL" id="SWLE01000006">
    <property type="protein sequence ID" value="TNM98906.1"/>
    <property type="molecule type" value="Genomic_DNA"/>
</dbReference>
<evidence type="ECO:0000256" key="12">
    <source>
        <dbReference type="SAM" id="Phobius"/>
    </source>
</evidence>
<keyword evidence="15" id="KW-1185">Reference proteome</keyword>
<keyword evidence="4" id="KW-0245">EGF-like domain</keyword>
<dbReference type="FunFam" id="2.10.25.10:FF:000013">
    <property type="entry name" value="Teneurin transmembrane protein 4"/>
    <property type="match status" value="1"/>
</dbReference>
<dbReference type="FunFam" id="2.10.25.10:FF:000016">
    <property type="entry name" value="Teneurin transmembrane protein 2"/>
    <property type="match status" value="1"/>
</dbReference>
<dbReference type="GO" id="GO:0042803">
    <property type="term" value="F:protein homodimerization activity"/>
    <property type="evidence" value="ECO:0007669"/>
    <property type="project" value="TreeGrafter"/>
</dbReference>
<keyword evidence="5 12" id="KW-0812">Transmembrane</keyword>
<keyword evidence="6" id="KW-0677">Repeat</keyword>
<feature type="region of interest" description="Disordered" evidence="11">
    <location>
        <begin position="22"/>
        <end position="59"/>
    </location>
</feature>
<keyword evidence="10" id="KW-0325">Glycoprotein</keyword>
<dbReference type="Proteomes" id="UP000516260">
    <property type="component" value="Chromosome 14"/>
</dbReference>
<evidence type="ECO:0000313" key="15">
    <source>
        <dbReference type="Proteomes" id="UP000516260"/>
    </source>
</evidence>
<feature type="compositionally biased region" description="Polar residues" evidence="11">
    <location>
        <begin position="206"/>
        <end position="221"/>
    </location>
</feature>
<evidence type="ECO:0000256" key="4">
    <source>
        <dbReference type="ARBA" id="ARBA00022536"/>
    </source>
</evidence>
<protein>
    <recommendedName>
        <fullName evidence="13">Teneurin N-terminal domain-containing protein</fullName>
    </recommendedName>
</protein>
<accession>A0A4Z2C4T6</accession>
<dbReference type="SUPFAM" id="SSF57196">
    <property type="entry name" value="EGF/Laminin"/>
    <property type="match status" value="1"/>
</dbReference>
<keyword evidence="7 12" id="KW-1133">Transmembrane helix</keyword>
<evidence type="ECO:0000256" key="10">
    <source>
        <dbReference type="ARBA" id="ARBA00023180"/>
    </source>
</evidence>
<comment type="caution">
    <text evidence="14">The sequence shown here is derived from an EMBL/GenBank/DDBJ whole genome shotgun (WGS) entry which is preliminary data.</text>
</comment>
<feature type="transmembrane region" description="Helical" evidence="12">
    <location>
        <begin position="317"/>
        <end position="342"/>
    </location>
</feature>
<feature type="compositionally biased region" description="Basic and acidic residues" evidence="11">
    <location>
        <begin position="174"/>
        <end position="184"/>
    </location>
</feature>
<evidence type="ECO:0000259" key="13">
    <source>
        <dbReference type="PROSITE" id="PS51361"/>
    </source>
</evidence>
<keyword evidence="3" id="KW-1003">Cell membrane</keyword>
<evidence type="ECO:0000256" key="11">
    <source>
        <dbReference type="SAM" id="MobiDB-lite"/>
    </source>
</evidence>
<dbReference type="PANTHER" id="PTHR11219:SF63">
    <property type="entry name" value="TENEURIN-3 ISOFORM X1"/>
    <property type="match status" value="1"/>
</dbReference>
<dbReference type="Pfam" id="PF06484">
    <property type="entry name" value="Ten_N"/>
    <property type="match status" value="2"/>
</dbReference>
<dbReference type="GO" id="GO:0007165">
    <property type="term" value="P:signal transduction"/>
    <property type="evidence" value="ECO:0007669"/>
    <property type="project" value="InterPro"/>
</dbReference>
<feature type="compositionally biased region" description="Pro residues" evidence="11">
    <location>
        <begin position="190"/>
        <end position="201"/>
    </location>
</feature>
<evidence type="ECO:0000256" key="5">
    <source>
        <dbReference type="ARBA" id="ARBA00022692"/>
    </source>
</evidence>
<evidence type="ECO:0000256" key="3">
    <source>
        <dbReference type="ARBA" id="ARBA00022475"/>
    </source>
</evidence>
<dbReference type="SMART" id="SM00181">
    <property type="entry name" value="EGF"/>
    <property type="match status" value="5"/>
</dbReference>
<dbReference type="PROSITE" id="PS00022">
    <property type="entry name" value="EGF_1"/>
    <property type="match status" value="3"/>
</dbReference>
<dbReference type="Pfam" id="PF25024">
    <property type="entry name" value="EGF_TEN"/>
    <property type="match status" value="1"/>
</dbReference>
<feature type="domain" description="Teneurin N-terminal" evidence="13">
    <location>
        <begin position="2"/>
        <end position="317"/>
    </location>
</feature>
<dbReference type="PROSITE" id="PS51361">
    <property type="entry name" value="TENEURIN_N"/>
    <property type="match status" value="1"/>
</dbReference>
<reference evidence="14 15" key="1">
    <citation type="submission" date="2019-04" db="EMBL/GenBank/DDBJ databases">
        <title>The sequence and de novo assembly of Takifugu bimaculatus genome using PacBio and Hi-C technologies.</title>
        <authorList>
            <person name="Xu P."/>
            <person name="Liu B."/>
            <person name="Zhou Z."/>
        </authorList>
    </citation>
    <scope>NUCLEOTIDE SEQUENCE [LARGE SCALE GENOMIC DNA]</scope>
    <source>
        <strain evidence="14">TB-2018</strain>
        <tissue evidence="14">Muscle</tissue>
    </source>
</reference>